<accession>A0ABY6HKJ3</accession>
<dbReference type="Proteomes" id="UP001208689">
    <property type="component" value="Chromosome"/>
</dbReference>
<proteinExistence type="predicted"/>
<organism evidence="1 2">
    <name type="scientific">Candidatus Lokiarchaeum ossiferum</name>
    <dbReference type="NCBI Taxonomy" id="2951803"/>
    <lineage>
        <taxon>Archaea</taxon>
        <taxon>Promethearchaeati</taxon>
        <taxon>Promethearchaeota</taxon>
        <taxon>Promethearchaeia</taxon>
        <taxon>Promethearchaeales</taxon>
        <taxon>Promethearchaeaceae</taxon>
        <taxon>Candidatus Lokiarchaeum</taxon>
    </lineage>
</organism>
<evidence type="ECO:0000313" key="1">
    <source>
        <dbReference type="EMBL" id="UYP43818.1"/>
    </source>
</evidence>
<dbReference type="EMBL" id="CP104013">
    <property type="protein sequence ID" value="UYP43818.1"/>
    <property type="molecule type" value="Genomic_DNA"/>
</dbReference>
<protein>
    <submittedName>
        <fullName evidence="1">Uncharacterized protein</fullName>
    </submittedName>
</protein>
<reference evidence="1" key="1">
    <citation type="submission" date="2022-09" db="EMBL/GenBank/DDBJ databases">
        <title>Actin cytoskeleton and complex cell architecture in an #Asgard archaeon.</title>
        <authorList>
            <person name="Ponce Toledo R.I."/>
            <person name="Schleper C."/>
            <person name="Rodrigues Oliveira T."/>
            <person name="Wollweber F."/>
            <person name="Xu J."/>
            <person name="Rittmann S."/>
            <person name="Klingl A."/>
            <person name="Pilhofer M."/>
        </authorList>
    </citation>
    <scope>NUCLEOTIDE SEQUENCE</scope>
    <source>
        <strain evidence="1">B-35</strain>
    </source>
</reference>
<sequence>MLKYKLYSNIEKKVDYILPLITLLLRKILMTQIKCDTCIYLGGRHEKGVIPIQSGAIPIFEPYATCLKRQYFVLEREVEKCQDYKHESEKLPQEKSEMPYSFTTASILNLFEPGVWISIEDIISKLSITEKEQKRYLPLKIKSIIRAGQLQMKLGANKLIYSLKD</sequence>
<evidence type="ECO:0000313" key="2">
    <source>
        <dbReference type="Proteomes" id="UP001208689"/>
    </source>
</evidence>
<keyword evidence="2" id="KW-1185">Reference proteome</keyword>
<name>A0ABY6HKJ3_9ARCH</name>
<gene>
    <name evidence="1" type="ORF">NEF87_000103</name>
</gene>